<sequence length="113" mass="12149">KGAISAKMGEMGIIPGSMGTNSFIVKGLGNKSSYNSAPHGAGRAMSRKKAKELFSAEDLAEAMGNRTWLASKGNKLVDEHPGSYKDIHQVMRDSADLVEIVHELTQILNYKGT</sequence>
<organism evidence="9">
    <name type="scientific">marine sediment metagenome</name>
    <dbReference type="NCBI Taxonomy" id="412755"/>
    <lineage>
        <taxon>unclassified sequences</taxon>
        <taxon>metagenomes</taxon>
        <taxon>ecological metagenomes</taxon>
    </lineage>
</organism>
<dbReference type="GO" id="GO:0042245">
    <property type="term" value="P:RNA repair"/>
    <property type="evidence" value="ECO:0007669"/>
    <property type="project" value="TreeGrafter"/>
</dbReference>
<dbReference type="GO" id="GO:0005525">
    <property type="term" value="F:GTP binding"/>
    <property type="evidence" value="ECO:0007669"/>
    <property type="project" value="UniProtKB-KW"/>
</dbReference>
<keyword evidence="4" id="KW-0479">Metal-binding</keyword>
<dbReference type="PANTHER" id="PTHR43749">
    <property type="entry name" value="RNA-SPLICING LIGASE RTCB"/>
    <property type="match status" value="1"/>
</dbReference>
<evidence type="ECO:0000313" key="9">
    <source>
        <dbReference type="EMBL" id="KKK48649.1"/>
    </source>
</evidence>
<dbReference type="EMBL" id="LAZR01068959">
    <property type="protein sequence ID" value="KKK48649.1"/>
    <property type="molecule type" value="Genomic_DNA"/>
</dbReference>
<protein>
    <recommendedName>
        <fullName evidence="2">3'-phosphate/5'-hydroxy nucleic acid ligase</fullName>
        <ecNumber evidence="2">6.5.1.8</ecNumber>
    </recommendedName>
</protein>
<dbReference type="Pfam" id="PF01139">
    <property type="entry name" value="RtcB"/>
    <property type="match status" value="1"/>
</dbReference>
<dbReference type="GO" id="GO:0170057">
    <property type="term" value="F:RNA ligase (GTP) activity"/>
    <property type="evidence" value="ECO:0007669"/>
    <property type="project" value="UniProtKB-EC"/>
</dbReference>
<dbReference type="AlphaFoldDB" id="A0A0F8Y369"/>
<comment type="catalytic activity">
    <reaction evidence="8">
        <text>a 3'-end 3'-phospho-ribonucleotide-RNA + a 5'-end dephospho-ribonucleoside-RNA + GTP = a ribonucleotidyl-ribonucleotide-RNA + GMP + diphosphate</text>
        <dbReference type="Rhea" id="RHEA:68076"/>
        <dbReference type="Rhea" id="RHEA-COMP:10463"/>
        <dbReference type="Rhea" id="RHEA-COMP:13936"/>
        <dbReference type="Rhea" id="RHEA-COMP:17355"/>
        <dbReference type="ChEBI" id="CHEBI:33019"/>
        <dbReference type="ChEBI" id="CHEBI:37565"/>
        <dbReference type="ChEBI" id="CHEBI:58115"/>
        <dbReference type="ChEBI" id="CHEBI:83062"/>
        <dbReference type="ChEBI" id="CHEBI:138284"/>
        <dbReference type="ChEBI" id="CHEBI:173118"/>
        <dbReference type="EC" id="6.5.1.8"/>
    </reaction>
</comment>
<name>A0A0F8Y369_9ZZZZ</name>
<dbReference type="InterPro" id="IPR052915">
    <property type="entry name" value="RtcB-like"/>
</dbReference>
<dbReference type="InterPro" id="IPR036025">
    <property type="entry name" value="RtcB-like_sf"/>
</dbReference>
<evidence type="ECO:0000256" key="8">
    <source>
        <dbReference type="ARBA" id="ARBA00047746"/>
    </source>
</evidence>
<accession>A0A0F8Y369</accession>
<dbReference type="Gene3D" id="3.90.1860.10">
    <property type="entry name" value="tRNA-splicing ligase RtcB"/>
    <property type="match status" value="1"/>
</dbReference>
<evidence type="ECO:0000256" key="2">
    <source>
        <dbReference type="ARBA" id="ARBA00012726"/>
    </source>
</evidence>
<keyword evidence="3" id="KW-0436">Ligase</keyword>
<evidence type="ECO:0000256" key="5">
    <source>
        <dbReference type="ARBA" id="ARBA00022741"/>
    </source>
</evidence>
<dbReference type="GO" id="GO:0030145">
    <property type="term" value="F:manganese ion binding"/>
    <property type="evidence" value="ECO:0007669"/>
    <property type="project" value="TreeGrafter"/>
</dbReference>
<dbReference type="SUPFAM" id="SSF103365">
    <property type="entry name" value="Hypothetical protein PH1602"/>
    <property type="match status" value="1"/>
</dbReference>
<dbReference type="GO" id="GO:0006396">
    <property type="term" value="P:RNA processing"/>
    <property type="evidence" value="ECO:0007669"/>
    <property type="project" value="InterPro"/>
</dbReference>
<proteinExistence type="predicted"/>
<dbReference type="GO" id="GO:0006281">
    <property type="term" value="P:DNA repair"/>
    <property type="evidence" value="ECO:0007669"/>
    <property type="project" value="TreeGrafter"/>
</dbReference>
<comment type="caution">
    <text evidence="9">The sequence shown here is derived from an EMBL/GenBank/DDBJ whole genome shotgun (WGS) entry which is preliminary data.</text>
</comment>
<feature type="non-terminal residue" evidence="9">
    <location>
        <position position="1"/>
    </location>
</feature>
<comment type="cofactor">
    <cofactor evidence="1">
        <name>Mn(2+)</name>
        <dbReference type="ChEBI" id="CHEBI:29035"/>
    </cofactor>
</comment>
<evidence type="ECO:0000256" key="1">
    <source>
        <dbReference type="ARBA" id="ARBA00001936"/>
    </source>
</evidence>
<evidence type="ECO:0000256" key="4">
    <source>
        <dbReference type="ARBA" id="ARBA00022723"/>
    </source>
</evidence>
<evidence type="ECO:0000256" key="3">
    <source>
        <dbReference type="ARBA" id="ARBA00022598"/>
    </source>
</evidence>
<keyword evidence="6" id="KW-0342">GTP-binding</keyword>
<reference evidence="9" key="1">
    <citation type="journal article" date="2015" name="Nature">
        <title>Complex archaea that bridge the gap between prokaryotes and eukaryotes.</title>
        <authorList>
            <person name="Spang A."/>
            <person name="Saw J.H."/>
            <person name="Jorgensen S.L."/>
            <person name="Zaremba-Niedzwiedzka K."/>
            <person name="Martijn J."/>
            <person name="Lind A.E."/>
            <person name="van Eijk R."/>
            <person name="Schleper C."/>
            <person name="Guy L."/>
            <person name="Ettema T.J."/>
        </authorList>
    </citation>
    <scope>NUCLEOTIDE SEQUENCE</scope>
</reference>
<keyword evidence="5" id="KW-0547">Nucleotide-binding</keyword>
<dbReference type="PANTHER" id="PTHR43749:SF2">
    <property type="entry name" value="RNA-SPLICING LIGASE RTCB"/>
    <property type="match status" value="1"/>
</dbReference>
<dbReference type="GO" id="GO:0003909">
    <property type="term" value="F:DNA ligase activity"/>
    <property type="evidence" value="ECO:0007669"/>
    <property type="project" value="TreeGrafter"/>
</dbReference>
<dbReference type="EC" id="6.5.1.8" evidence="2"/>
<dbReference type="InterPro" id="IPR001233">
    <property type="entry name" value="RtcB"/>
</dbReference>
<keyword evidence="7" id="KW-0464">Manganese</keyword>
<evidence type="ECO:0000256" key="7">
    <source>
        <dbReference type="ARBA" id="ARBA00023211"/>
    </source>
</evidence>
<evidence type="ECO:0000256" key="6">
    <source>
        <dbReference type="ARBA" id="ARBA00023134"/>
    </source>
</evidence>
<gene>
    <name evidence="9" type="ORF">LCGC14_3143010</name>
</gene>